<keyword evidence="3" id="KW-1185">Reference proteome</keyword>
<reference evidence="2 3" key="1">
    <citation type="journal article" date="2020" name="ISME J.">
        <title>Uncovering the hidden diversity of litter-decomposition mechanisms in mushroom-forming fungi.</title>
        <authorList>
            <person name="Floudas D."/>
            <person name="Bentzer J."/>
            <person name="Ahren D."/>
            <person name="Johansson T."/>
            <person name="Persson P."/>
            <person name="Tunlid A."/>
        </authorList>
    </citation>
    <scope>NUCLEOTIDE SEQUENCE [LARGE SCALE GENOMIC DNA]</scope>
    <source>
        <strain evidence="2 3">CBS 101986</strain>
    </source>
</reference>
<comment type="caution">
    <text evidence="2">The sequence shown here is derived from an EMBL/GenBank/DDBJ whole genome shotgun (WGS) entry which is preliminary data.</text>
</comment>
<accession>A0A8H5AUF6</accession>
<evidence type="ECO:0000313" key="3">
    <source>
        <dbReference type="Proteomes" id="UP000567179"/>
    </source>
</evidence>
<protein>
    <recommendedName>
        <fullName evidence="1">Aminoglycoside phosphotransferase domain-containing protein</fullName>
    </recommendedName>
</protein>
<gene>
    <name evidence="2" type="ORF">D9619_008052</name>
</gene>
<dbReference type="InterPro" id="IPR002575">
    <property type="entry name" value="Aminoglycoside_PTrfase"/>
</dbReference>
<dbReference type="EMBL" id="JAACJJ010000057">
    <property type="protein sequence ID" value="KAF5311139.1"/>
    <property type="molecule type" value="Genomic_DNA"/>
</dbReference>
<dbReference type="OrthoDB" id="10003767at2759"/>
<dbReference type="SUPFAM" id="SSF56112">
    <property type="entry name" value="Protein kinase-like (PK-like)"/>
    <property type="match status" value="1"/>
</dbReference>
<proteinExistence type="predicted"/>
<dbReference type="PANTHER" id="PTHR21310:SF15">
    <property type="entry name" value="AMINOGLYCOSIDE PHOSPHOTRANSFERASE DOMAIN-CONTAINING PROTEIN"/>
    <property type="match status" value="1"/>
</dbReference>
<dbReference type="PANTHER" id="PTHR21310">
    <property type="entry name" value="AMINOGLYCOSIDE PHOSPHOTRANSFERASE-RELATED-RELATED"/>
    <property type="match status" value="1"/>
</dbReference>
<dbReference type="InterPro" id="IPR011009">
    <property type="entry name" value="Kinase-like_dom_sf"/>
</dbReference>
<dbReference type="Proteomes" id="UP000567179">
    <property type="component" value="Unassembled WGS sequence"/>
</dbReference>
<dbReference type="InterPro" id="IPR051678">
    <property type="entry name" value="AGP_Transferase"/>
</dbReference>
<sequence>MIYHPLNSDWTGKEAWEGVHVDLNALREIVGQVLRVPTAFCGPPVAIQDHDFGSCGRIYSFQLPTRAVVARLVAPVKPLFKTEGEIAAMDFVRRHTTLPVPEVFSYCSEADNPVGAEWIIMEHVSGKEMSDVWDNLSLTQKQRLGRDIVDLHAQLSKLKADGCGGIYHNVQSVDDFNLSRTPRWRPLSQRSLKLLRESHSLKDGYKPSPVPSPAQTLPVYSAEEYANLVANNGNPSTRSYYELFVRAKCVELLHRVTQLYPQSPVFGPTADSSGYCFTHGDLHEGNIFVDPETGALTGIVDWESAAFRPMWMEVCGVGWFNEDRERFIFGDERPNRF</sequence>
<feature type="domain" description="Aminoglycoside phosphotransferase" evidence="1">
    <location>
        <begin position="59"/>
        <end position="325"/>
    </location>
</feature>
<dbReference type="Gene3D" id="3.90.1200.10">
    <property type="match status" value="1"/>
</dbReference>
<evidence type="ECO:0000313" key="2">
    <source>
        <dbReference type="EMBL" id="KAF5311139.1"/>
    </source>
</evidence>
<name>A0A8H5AUF6_9AGAR</name>
<dbReference type="AlphaFoldDB" id="A0A8H5AUF6"/>
<organism evidence="2 3">
    <name type="scientific">Psilocybe cf. subviscida</name>
    <dbReference type="NCBI Taxonomy" id="2480587"/>
    <lineage>
        <taxon>Eukaryota</taxon>
        <taxon>Fungi</taxon>
        <taxon>Dikarya</taxon>
        <taxon>Basidiomycota</taxon>
        <taxon>Agaricomycotina</taxon>
        <taxon>Agaricomycetes</taxon>
        <taxon>Agaricomycetidae</taxon>
        <taxon>Agaricales</taxon>
        <taxon>Agaricineae</taxon>
        <taxon>Strophariaceae</taxon>
        <taxon>Psilocybe</taxon>
    </lineage>
</organism>
<evidence type="ECO:0000259" key="1">
    <source>
        <dbReference type="Pfam" id="PF01636"/>
    </source>
</evidence>
<dbReference type="Pfam" id="PF01636">
    <property type="entry name" value="APH"/>
    <property type="match status" value="1"/>
</dbReference>
<dbReference type="Gene3D" id="3.30.200.20">
    <property type="entry name" value="Phosphorylase Kinase, domain 1"/>
    <property type="match status" value="1"/>
</dbReference>